<accession>A0ABN1VIJ1</accession>
<reference evidence="2 3" key="1">
    <citation type="journal article" date="2019" name="Int. J. Syst. Evol. Microbiol.">
        <title>The Global Catalogue of Microorganisms (GCM) 10K type strain sequencing project: providing services to taxonomists for standard genome sequencing and annotation.</title>
        <authorList>
            <consortium name="The Broad Institute Genomics Platform"/>
            <consortium name="The Broad Institute Genome Sequencing Center for Infectious Disease"/>
            <person name="Wu L."/>
            <person name="Ma J."/>
        </authorList>
    </citation>
    <scope>NUCLEOTIDE SEQUENCE [LARGE SCALE GENOMIC DNA]</scope>
    <source>
        <strain evidence="2 3">JCM 13022</strain>
    </source>
</reference>
<comment type="caution">
    <text evidence="2">The sequence shown here is derived from an EMBL/GenBank/DDBJ whole genome shotgun (WGS) entry which is preliminary data.</text>
</comment>
<evidence type="ECO:0000259" key="1">
    <source>
        <dbReference type="Pfam" id="PF01266"/>
    </source>
</evidence>
<evidence type="ECO:0000313" key="3">
    <source>
        <dbReference type="Proteomes" id="UP001500467"/>
    </source>
</evidence>
<gene>
    <name evidence="2" type="ORF">GCM10009675_33110</name>
</gene>
<dbReference type="EMBL" id="BAAALM010000012">
    <property type="protein sequence ID" value="GAA1209987.1"/>
    <property type="molecule type" value="Genomic_DNA"/>
</dbReference>
<keyword evidence="3" id="KW-1185">Reference proteome</keyword>
<dbReference type="Pfam" id="PF01266">
    <property type="entry name" value="DAO"/>
    <property type="match status" value="1"/>
</dbReference>
<dbReference type="RefSeq" id="WP_253859217.1">
    <property type="nucleotide sequence ID" value="NZ_BAAALM010000012.1"/>
</dbReference>
<dbReference type="Proteomes" id="UP001500467">
    <property type="component" value="Unassembled WGS sequence"/>
</dbReference>
<dbReference type="InterPro" id="IPR006076">
    <property type="entry name" value="FAD-dep_OxRdtase"/>
</dbReference>
<evidence type="ECO:0000313" key="2">
    <source>
        <dbReference type="EMBL" id="GAA1209987.1"/>
    </source>
</evidence>
<dbReference type="SUPFAM" id="SSF51905">
    <property type="entry name" value="FAD/NAD(P)-binding domain"/>
    <property type="match status" value="1"/>
</dbReference>
<proteinExistence type="predicted"/>
<organism evidence="2 3">
    <name type="scientific">Prauserella alba</name>
    <dbReference type="NCBI Taxonomy" id="176898"/>
    <lineage>
        <taxon>Bacteria</taxon>
        <taxon>Bacillati</taxon>
        <taxon>Actinomycetota</taxon>
        <taxon>Actinomycetes</taxon>
        <taxon>Pseudonocardiales</taxon>
        <taxon>Pseudonocardiaceae</taxon>
        <taxon>Prauserella</taxon>
    </lineage>
</organism>
<protein>
    <submittedName>
        <fullName evidence="2">FAD-binding oxidoreductase</fullName>
    </submittedName>
</protein>
<dbReference type="PANTHER" id="PTHR13847">
    <property type="entry name" value="SARCOSINE DEHYDROGENASE-RELATED"/>
    <property type="match status" value="1"/>
</dbReference>
<feature type="domain" description="FAD dependent oxidoreductase" evidence="1">
    <location>
        <begin position="27"/>
        <end position="380"/>
    </location>
</feature>
<dbReference type="InterPro" id="IPR036188">
    <property type="entry name" value="FAD/NAD-bd_sf"/>
</dbReference>
<name>A0ABN1VIJ1_9PSEU</name>
<dbReference type="PANTHER" id="PTHR13847:SF281">
    <property type="entry name" value="FAD DEPENDENT OXIDOREDUCTASE DOMAIN-CONTAINING PROTEIN"/>
    <property type="match status" value="1"/>
</dbReference>
<sequence length="433" mass="46446">MKLTSYWYDTAPPSGDYRRTEVPETVDVAIVGGGLTGLSAALELTRHGATVAVLESETMGWGASGRNGGMATTGLAIGIGTAIARYGRERAIEMHLEYDRAINTIESLVDELGIECHFERHGKLALAVTRRDLAGLRTAQAEINSIPELPDVTVLDRSELGKEIGSPYYVGGMVDPRGAGLHVGKFVHGLAGAAARRGAELCEDAAVQSISRRGARHTLQTTRGTVDAGEVLIATSGYTGGTTPWLRRRVLPVGSFIVVTEPLSPELAGSLLPNGRMASDSKMLTYYFRLTPDNRLLFGGRARFALSNPDSDLRSAKILQRAMSTVFPQLASARIDYTWGGLVDITVDQMVHTGVRDGMHYSLGYSGHGVQMAAHSGREVGRYLAGKSDAYPWNDLTFPAVPGHFGPPWFLPFVGAGAHVIDGWNKLTGGRAR</sequence>
<dbReference type="Gene3D" id="3.30.9.10">
    <property type="entry name" value="D-Amino Acid Oxidase, subunit A, domain 2"/>
    <property type="match status" value="1"/>
</dbReference>
<dbReference type="Gene3D" id="3.50.50.60">
    <property type="entry name" value="FAD/NAD(P)-binding domain"/>
    <property type="match status" value="1"/>
</dbReference>